<keyword evidence="1" id="KW-1133">Transmembrane helix</keyword>
<keyword evidence="1" id="KW-0472">Membrane</keyword>
<accession>A0A0R0CY19</accession>
<feature type="transmembrane region" description="Helical" evidence="1">
    <location>
        <begin position="12"/>
        <end position="35"/>
    </location>
</feature>
<feature type="transmembrane region" description="Helical" evidence="1">
    <location>
        <begin position="41"/>
        <end position="58"/>
    </location>
</feature>
<sequence length="143" mass="15673">MPSPAVRTRTVSWLWPVMYLIGAGTALLAWVFFALMTGRQLGWMAVVVALELLFMLRLGTLRGGVLRALLVAGGTLLVTALAWWSIASAWLGGSMGLTPWESALRMGPHLAWTLVGLANVTADWLWLPVALVFATWLGWQKRV</sequence>
<name>A0A0R0CY19_9GAMM</name>
<proteinExistence type="predicted"/>
<feature type="transmembrane region" description="Helical" evidence="1">
    <location>
        <begin position="111"/>
        <end position="139"/>
    </location>
</feature>
<evidence type="ECO:0000256" key="1">
    <source>
        <dbReference type="SAM" id="Phobius"/>
    </source>
</evidence>
<evidence type="ECO:0000313" key="2">
    <source>
        <dbReference type="EMBL" id="KRG74139.1"/>
    </source>
</evidence>
<evidence type="ECO:0000313" key="3">
    <source>
        <dbReference type="Proteomes" id="UP000051386"/>
    </source>
</evidence>
<organism evidence="2 3">
    <name type="scientific">Stenotrophomonas chelatiphaga</name>
    <dbReference type="NCBI Taxonomy" id="517011"/>
    <lineage>
        <taxon>Bacteria</taxon>
        <taxon>Pseudomonadati</taxon>
        <taxon>Pseudomonadota</taxon>
        <taxon>Gammaproteobacteria</taxon>
        <taxon>Lysobacterales</taxon>
        <taxon>Lysobacteraceae</taxon>
        <taxon>Stenotrophomonas</taxon>
    </lineage>
</organism>
<dbReference type="EMBL" id="LDJK01000030">
    <property type="protein sequence ID" value="KRG74139.1"/>
    <property type="molecule type" value="Genomic_DNA"/>
</dbReference>
<dbReference type="AlphaFoldDB" id="A0A0R0CY19"/>
<comment type="caution">
    <text evidence="2">The sequence shown here is derived from an EMBL/GenBank/DDBJ whole genome shotgun (WGS) entry which is preliminary data.</text>
</comment>
<gene>
    <name evidence="2" type="ORF">ABB28_07940</name>
</gene>
<dbReference type="Proteomes" id="UP000051386">
    <property type="component" value="Unassembled WGS sequence"/>
</dbReference>
<dbReference type="RefSeq" id="WP_057508115.1">
    <property type="nucleotide sequence ID" value="NZ_JANUEG010000014.1"/>
</dbReference>
<keyword evidence="1" id="KW-0812">Transmembrane</keyword>
<dbReference type="PATRIC" id="fig|517011.3.peg.1251"/>
<keyword evidence="3" id="KW-1185">Reference proteome</keyword>
<reference evidence="2 3" key="1">
    <citation type="submission" date="2015-05" db="EMBL/GenBank/DDBJ databases">
        <title>Genome sequencing and analysis of members of genus Stenotrophomonas.</title>
        <authorList>
            <person name="Patil P.P."/>
            <person name="Midha S."/>
            <person name="Patil P.B."/>
        </authorList>
    </citation>
    <scope>NUCLEOTIDE SEQUENCE [LARGE SCALE GENOMIC DNA]</scope>
    <source>
        <strain evidence="2 3">DSM 21508</strain>
    </source>
</reference>
<feature type="transmembrane region" description="Helical" evidence="1">
    <location>
        <begin position="65"/>
        <end position="91"/>
    </location>
</feature>
<protein>
    <submittedName>
        <fullName evidence="2">Membrane protein</fullName>
    </submittedName>
</protein>